<evidence type="ECO:0000313" key="3">
    <source>
        <dbReference type="EMBL" id="MCW1916896.1"/>
    </source>
</evidence>
<name>A0ABT3GAM7_9BACT</name>
<dbReference type="EMBL" id="JAPDDR010000020">
    <property type="protein sequence ID" value="MCW1916896.1"/>
    <property type="molecule type" value="Genomic_DNA"/>
</dbReference>
<feature type="compositionally biased region" description="Low complexity" evidence="1">
    <location>
        <begin position="658"/>
        <end position="684"/>
    </location>
</feature>
<sequence length="722" mass="81440">MNSTRYGLLATITAFSACGALLTPIVATAQDEQVSEETEVLTRGPVHEAFAEAVSFEPEPGILISTQPPEVIDELPPEQELEGDNVTWIPGYWAWDEDSSDFLWISGIWRNIPPDREWVPGYWNEVGSEYQWVSGYWSDTGTEEVTYLPAPPRSLEAGPNVAAESDNDVWIPGTWMWADTRYRWRPGYYQPYREDWTYVPDRYSWTPRGYVYVNGYWDYTVPRRGVIFAPVRFHHHVYRRPNFYYSPVTVISLNLFVDHLFVRPRYNHYYFGDYYEPSYRDRGFFYNVNYARMRGGYDPIFAHRRWEHRHDRDWERNRLADFDFFRDNRDARPPRTWANLRDIGDGRRGFKGRDGKDFALATPLAQFVKNPGADAGDAGGKGRGRMNFKKLDGGAREKIVNQRKQMVDFTKQRKQIEKEAPVGKAVEGEAAPKPVKAKLNRSPIMGRKAAQMGDQAPPKRKQAPAVADKDPVADGTPQPGDNKPGQPGRPGRGGQGQGGGKGKQGQMTDDKTTTPDQPGRPGRGGQGGGGKGKGGNAGDDTTTTPDQPGRPGRGGQGGGGKGKQGQMTDDNKPAPAPKKEEATPAPKREPKPQPEKVQPPKRQPQPERQVQPKKQPQPERQVQPKKQPQPERQVQPKKQAQPQPERQVQPKKQAQPERQVQPKKQPQAQPQRQQPQREAQPQRAQPKREAQPQRQQPQRQPQRPQGGGGEGGGKGKNKEKDN</sequence>
<evidence type="ECO:0000256" key="2">
    <source>
        <dbReference type="SAM" id="SignalP"/>
    </source>
</evidence>
<reference evidence="3" key="1">
    <citation type="submission" date="2022-10" db="EMBL/GenBank/DDBJ databases">
        <title>Luteolibacter sp. GHJ8, whole genome shotgun sequencing project.</title>
        <authorList>
            <person name="Zhao G."/>
            <person name="Shen L."/>
        </authorList>
    </citation>
    <scope>NUCLEOTIDE SEQUENCE</scope>
    <source>
        <strain evidence="3">GHJ8</strain>
    </source>
</reference>
<feature type="region of interest" description="Disordered" evidence="1">
    <location>
        <begin position="370"/>
        <end position="393"/>
    </location>
</feature>
<feature type="signal peptide" evidence="2">
    <location>
        <begin position="1"/>
        <end position="29"/>
    </location>
</feature>
<accession>A0ABT3GAM7</accession>
<feature type="compositionally biased region" description="Gly residues" evidence="1">
    <location>
        <begin position="705"/>
        <end position="714"/>
    </location>
</feature>
<dbReference type="Proteomes" id="UP001165653">
    <property type="component" value="Unassembled WGS sequence"/>
</dbReference>
<protein>
    <recommendedName>
        <fullName evidence="5">YXWGXW repeat-containing protein</fullName>
    </recommendedName>
</protein>
<dbReference type="RefSeq" id="WP_264516515.1">
    <property type="nucleotide sequence ID" value="NZ_JAPDDR010000020.1"/>
</dbReference>
<feature type="compositionally biased region" description="Gly residues" evidence="1">
    <location>
        <begin position="488"/>
        <end position="503"/>
    </location>
</feature>
<dbReference type="Pfam" id="PF12779">
    <property type="entry name" value="WXXGXW"/>
    <property type="match status" value="4"/>
</dbReference>
<dbReference type="PANTHER" id="PTHR36721:SF1">
    <property type="entry name" value="OS04G0446401 PROTEIN"/>
    <property type="match status" value="1"/>
</dbReference>
<dbReference type="InterPro" id="IPR024447">
    <property type="entry name" value="YXWGXW_rpt"/>
</dbReference>
<feature type="compositionally biased region" description="Low complexity" evidence="1">
    <location>
        <begin position="692"/>
        <end position="704"/>
    </location>
</feature>
<gene>
    <name evidence="3" type="ORF">OJ996_25125</name>
</gene>
<comment type="caution">
    <text evidence="3">The sequence shown here is derived from an EMBL/GenBank/DDBJ whole genome shotgun (WGS) entry which is preliminary data.</text>
</comment>
<keyword evidence="4" id="KW-1185">Reference proteome</keyword>
<organism evidence="3 4">
    <name type="scientific">Luteolibacter rhizosphaerae</name>
    <dbReference type="NCBI Taxonomy" id="2989719"/>
    <lineage>
        <taxon>Bacteria</taxon>
        <taxon>Pseudomonadati</taxon>
        <taxon>Verrucomicrobiota</taxon>
        <taxon>Verrucomicrobiia</taxon>
        <taxon>Verrucomicrobiales</taxon>
        <taxon>Verrucomicrobiaceae</taxon>
        <taxon>Luteolibacter</taxon>
    </lineage>
</organism>
<evidence type="ECO:0008006" key="5">
    <source>
        <dbReference type="Google" id="ProtNLM"/>
    </source>
</evidence>
<feature type="chain" id="PRO_5047136662" description="YXWGXW repeat-containing protein" evidence="2">
    <location>
        <begin position="30"/>
        <end position="722"/>
    </location>
</feature>
<feature type="region of interest" description="Disordered" evidence="1">
    <location>
        <begin position="420"/>
        <end position="722"/>
    </location>
</feature>
<evidence type="ECO:0000256" key="1">
    <source>
        <dbReference type="SAM" id="MobiDB-lite"/>
    </source>
</evidence>
<keyword evidence="2" id="KW-0732">Signal</keyword>
<feature type="compositionally biased region" description="Low complexity" evidence="1">
    <location>
        <begin position="538"/>
        <end position="550"/>
    </location>
</feature>
<dbReference type="PANTHER" id="PTHR36721">
    <property type="entry name" value="PROLINE-RICH FAMILY PROTEIN"/>
    <property type="match status" value="1"/>
</dbReference>
<feature type="compositionally biased region" description="Basic and acidic residues" evidence="1">
    <location>
        <begin position="569"/>
        <end position="594"/>
    </location>
</feature>
<feature type="compositionally biased region" description="Low complexity" evidence="1">
    <location>
        <begin position="606"/>
        <end position="647"/>
    </location>
</feature>
<evidence type="ECO:0000313" key="4">
    <source>
        <dbReference type="Proteomes" id="UP001165653"/>
    </source>
</evidence>
<feature type="compositionally biased region" description="Gly residues" evidence="1">
    <location>
        <begin position="521"/>
        <end position="537"/>
    </location>
</feature>
<proteinExistence type="predicted"/>
<feature type="compositionally biased region" description="Gly residues" evidence="1">
    <location>
        <begin position="551"/>
        <end position="563"/>
    </location>
</feature>
<dbReference type="PROSITE" id="PS51257">
    <property type="entry name" value="PROKAR_LIPOPROTEIN"/>
    <property type="match status" value="1"/>
</dbReference>